<protein>
    <submittedName>
        <fullName evidence="2">Uncharacterized protein</fullName>
    </submittedName>
</protein>
<feature type="region of interest" description="Disordered" evidence="1">
    <location>
        <begin position="1"/>
        <end position="82"/>
    </location>
</feature>
<dbReference type="AlphaFoldDB" id="A0A8H4X8H7"/>
<dbReference type="Proteomes" id="UP000622797">
    <property type="component" value="Unassembled WGS sequence"/>
</dbReference>
<evidence type="ECO:0000313" key="2">
    <source>
        <dbReference type="EMBL" id="KAF4964924.1"/>
    </source>
</evidence>
<reference evidence="2" key="1">
    <citation type="journal article" date="2020" name="BMC Genomics">
        <title>Correction to: Identification and distribution of gene clusters required for synthesis of sphingolipid metabolism inhibitors in diverse species of the filamentous fungus Fusarium.</title>
        <authorList>
            <person name="Kim H.S."/>
            <person name="Lohmar J.M."/>
            <person name="Busman M."/>
            <person name="Brown D.W."/>
            <person name="Naumann T.A."/>
            <person name="Divon H.H."/>
            <person name="Lysoe E."/>
            <person name="Uhlig S."/>
            <person name="Proctor R.H."/>
        </authorList>
    </citation>
    <scope>NUCLEOTIDE SEQUENCE</scope>
    <source>
        <strain evidence="2">NRRL 20472</strain>
    </source>
</reference>
<dbReference type="EMBL" id="JABEXW010000382">
    <property type="protein sequence ID" value="KAF4964924.1"/>
    <property type="molecule type" value="Genomic_DNA"/>
</dbReference>
<gene>
    <name evidence="2" type="ORF">FSARC_7196</name>
</gene>
<keyword evidence="3" id="KW-1185">Reference proteome</keyword>
<feature type="compositionally biased region" description="Basic and acidic residues" evidence="1">
    <location>
        <begin position="182"/>
        <end position="204"/>
    </location>
</feature>
<evidence type="ECO:0000313" key="3">
    <source>
        <dbReference type="Proteomes" id="UP000622797"/>
    </source>
</evidence>
<feature type="compositionally biased region" description="Basic and acidic residues" evidence="1">
    <location>
        <begin position="144"/>
        <end position="154"/>
    </location>
</feature>
<evidence type="ECO:0000256" key="1">
    <source>
        <dbReference type="SAM" id="MobiDB-lite"/>
    </source>
</evidence>
<organism evidence="2 3">
    <name type="scientific">Fusarium sarcochroum</name>
    <dbReference type="NCBI Taxonomy" id="1208366"/>
    <lineage>
        <taxon>Eukaryota</taxon>
        <taxon>Fungi</taxon>
        <taxon>Dikarya</taxon>
        <taxon>Ascomycota</taxon>
        <taxon>Pezizomycotina</taxon>
        <taxon>Sordariomycetes</taxon>
        <taxon>Hypocreomycetidae</taxon>
        <taxon>Hypocreales</taxon>
        <taxon>Nectriaceae</taxon>
        <taxon>Fusarium</taxon>
        <taxon>Fusarium lateritium species complex</taxon>
    </lineage>
</organism>
<feature type="region of interest" description="Disordered" evidence="1">
    <location>
        <begin position="96"/>
        <end position="116"/>
    </location>
</feature>
<feature type="compositionally biased region" description="Low complexity" evidence="1">
    <location>
        <begin position="29"/>
        <end position="42"/>
    </location>
</feature>
<feature type="region of interest" description="Disordered" evidence="1">
    <location>
        <begin position="131"/>
        <end position="204"/>
    </location>
</feature>
<dbReference type="OrthoDB" id="5106716at2759"/>
<comment type="caution">
    <text evidence="2">The sequence shown here is derived from an EMBL/GenBank/DDBJ whole genome shotgun (WGS) entry which is preliminary data.</text>
</comment>
<proteinExistence type="predicted"/>
<accession>A0A8H4X8H7</accession>
<reference evidence="2" key="2">
    <citation type="submission" date="2020-05" db="EMBL/GenBank/DDBJ databases">
        <authorList>
            <person name="Kim H.-S."/>
            <person name="Proctor R.H."/>
            <person name="Brown D.W."/>
        </authorList>
    </citation>
    <scope>NUCLEOTIDE SEQUENCE</scope>
    <source>
        <strain evidence="2">NRRL 20472</strain>
    </source>
</reference>
<sequence>MASRLKNAIKKRASRLFHPGQDQTASEGSNSLASSNRNSLNAPAKGSQPRHRKSLSLLSKSSKTDPSHGSEIPQVQPAVGDQNNRNFLAHPAIQPLETDLTPRTPHLERPHPGLQSEHGVVLGVEQDLLNDNEDLGTSSHRASQRYEVEQEHPHHTTLKAKRFNDNEDLGTSSHRASQRYAVEQEHPHHTTSEEKRLSRSADADDLERRLSRLAVSQDESDLPEIDLDPLTPFDIVEEVSPAQAKLSRLAIAQEGPEHPKTHIEPLSQESDVNLEANLNPEANLNQDTSVSQEVKAIHSRDAEFARINEEVHRGTDGEANFHLQNSLDFDRTVHNQEPVVHEHVRPHVHTIYEPKRTRSIHYHEHKTLIQPIKDPNPTILPEQHWLQDDKTGEIYRIPDELGKKLM</sequence>
<name>A0A8H4X8H7_9HYPO</name>